<sequence length="71" mass="8013">MTDKVTPAFHINETRFSDGTLNQEAERGMSLRDYFAAAALSNPYTEDEHSPAKVAEWAYAVADAMMEERKK</sequence>
<organism evidence="1">
    <name type="scientific">uncultured Caudovirales phage</name>
    <dbReference type="NCBI Taxonomy" id="2100421"/>
    <lineage>
        <taxon>Viruses</taxon>
        <taxon>Duplodnaviria</taxon>
        <taxon>Heunggongvirae</taxon>
        <taxon>Uroviricota</taxon>
        <taxon>Caudoviricetes</taxon>
        <taxon>Peduoviridae</taxon>
        <taxon>Maltschvirus</taxon>
        <taxon>Maltschvirus maltsch</taxon>
    </lineage>
</organism>
<gene>
    <name evidence="1" type="ORF">UFOVP56_56</name>
</gene>
<protein>
    <submittedName>
        <fullName evidence="1">Uncharacterized protein</fullName>
    </submittedName>
</protein>
<accession>A0A6J5TB21</accession>
<reference evidence="1" key="1">
    <citation type="submission" date="2020-05" db="EMBL/GenBank/DDBJ databases">
        <authorList>
            <person name="Chiriac C."/>
            <person name="Salcher M."/>
            <person name="Ghai R."/>
            <person name="Kavagutti S V."/>
        </authorList>
    </citation>
    <scope>NUCLEOTIDE SEQUENCE</scope>
</reference>
<proteinExistence type="predicted"/>
<dbReference type="EMBL" id="LR797819">
    <property type="protein sequence ID" value="CAB4241045.1"/>
    <property type="molecule type" value="Genomic_DNA"/>
</dbReference>
<evidence type="ECO:0000313" key="1">
    <source>
        <dbReference type="EMBL" id="CAB4241045.1"/>
    </source>
</evidence>
<name>A0A6J5TB21_9CAUD</name>